<evidence type="ECO:0000313" key="2">
    <source>
        <dbReference type="EMBL" id="MBU3849207.1"/>
    </source>
</evidence>
<sequence>MKDNILFSSIFIVVYFCLYCIFFLFVLPTPNQIDARIYSLILGIEVGVYFRFFTKKMRFIFPLIYLISAWPAAIITRIIIGIYEQYITLKIIFHNTFSMAMSGLLFITPFVLFCILISGCIYLIIRKIANGMRH</sequence>
<keyword evidence="1" id="KW-1133">Transmembrane helix</keyword>
<feature type="transmembrane region" description="Helical" evidence="1">
    <location>
        <begin position="33"/>
        <end position="52"/>
    </location>
</feature>
<feature type="transmembrane region" description="Helical" evidence="1">
    <location>
        <begin position="5"/>
        <end position="27"/>
    </location>
</feature>
<comment type="caution">
    <text evidence="2">The sequence shown here is derived from an EMBL/GenBank/DDBJ whole genome shotgun (WGS) entry which is preliminary data.</text>
</comment>
<feature type="transmembrane region" description="Helical" evidence="1">
    <location>
        <begin position="103"/>
        <end position="125"/>
    </location>
</feature>
<keyword evidence="1" id="KW-0472">Membrane</keyword>
<protein>
    <submittedName>
        <fullName evidence="2">Uncharacterized protein</fullName>
    </submittedName>
</protein>
<reference evidence="2" key="2">
    <citation type="submission" date="2021-04" db="EMBL/GenBank/DDBJ databases">
        <authorList>
            <person name="Gilroy R."/>
        </authorList>
    </citation>
    <scope>NUCLEOTIDE SEQUENCE</scope>
    <source>
        <strain evidence="2">Gambia15-2214</strain>
    </source>
</reference>
<gene>
    <name evidence="2" type="ORF">IAA16_01425</name>
</gene>
<accession>A0A9E2L1N1</accession>
<name>A0A9E2L1N1_9SPIR</name>
<feature type="transmembrane region" description="Helical" evidence="1">
    <location>
        <begin position="59"/>
        <end position="83"/>
    </location>
</feature>
<dbReference type="EMBL" id="JAHLFV010000032">
    <property type="protein sequence ID" value="MBU3849207.1"/>
    <property type="molecule type" value="Genomic_DNA"/>
</dbReference>
<keyword evidence="1" id="KW-0812">Transmembrane</keyword>
<proteinExistence type="predicted"/>
<dbReference type="AlphaFoldDB" id="A0A9E2L1N1"/>
<evidence type="ECO:0000313" key="3">
    <source>
        <dbReference type="Proteomes" id="UP000823914"/>
    </source>
</evidence>
<dbReference type="Proteomes" id="UP000823914">
    <property type="component" value="Unassembled WGS sequence"/>
</dbReference>
<evidence type="ECO:0000256" key="1">
    <source>
        <dbReference type="SAM" id="Phobius"/>
    </source>
</evidence>
<organism evidence="2 3">
    <name type="scientific">Candidatus Treponema excrementipullorum</name>
    <dbReference type="NCBI Taxonomy" id="2838768"/>
    <lineage>
        <taxon>Bacteria</taxon>
        <taxon>Pseudomonadati</taxon>
        <taxon>Spirochaetota</taxon>
        <taxon>Spirochaetia</taxon>
        <taxon>Spirochaetales</taxon>
        <taxon>Treponemataceae</taxon>
        <taxon>Treponema</taxon>
    </lineage>
</organism>
<reference evidence="2" key="1">
    <citation type="journal article" date="2021" name="PeerJ">
        <title>Extensive microbial diversity within the chicken gut microbiome revealed by metagenomics and culture.</title>
        <authorList>
            <person name="Gilroy R."/>
            <person name="Ravi A."/>
            <person name="Getino M."/>
            <person name="Pursley I."/>
            <person name="Horton D.L."/>
            <person name="Alikhan N.F."/>
            <person name="Baker D."/>
            <person name="Gharbi K."/>
            <person name="Hall N."/>
            <person name="Watson M."/>
            <person name="Adriaenssens E.M."/>
            <person name="Foster-Nyarko E."/>
            <person name="Jarju S."/>
            <person name="Secka A."/>
            <person name="Antonio M."/>
            <person name="Oren A."/>
            <person name="Chaudhuri R.R."/>
            <person name="La Ragione R."/>
            <person name="Hildebrand F."/>
            <person name="Pallen M.J."/>
        </authorList>
    </citation>
    <scope>NUCLEOTIDE SEQUENCE</scope>
    <source>
        <strain evidence="2">Gambia15-2214</strain>
    </source>
</reference>